<name>A0A2W5VME9_9CAUL</name>
<dbReference type="Pfam" id="PF09335">
    <property type="entry name" value="VTT_dom"/>
    <property type="match status" value="1"/>
</dbReference>
<feature type="domain" description="VTT" evidence="2">
    <location>
        <begin position="52"/>
        <end position="155"/>
    </location>
</feature>
<accession>A0A2W5VME9</accession>
<feature type="transmembrane region" description="Helical" evidence="1">
    <location>
        <begin position="170"/>
        <end position="191"/>
    </location>
</feature>
<evidence type="ECO:0000313" key="3">
    <source>
        <dbReference type="EMBL" id="PZR36545.1"/>
    </source>
</evidence>
<evidence type="ECO:0000259" key="2">
    <source>
        <dbReference type="Pfam" id="PF09335"/>
    </source>
</evidence>
<dbReference type="InterPro" id="IPR032816">
    <property type="entry name" value="VTT_dom"/>
</dbReference>
<comment type="caution">
    <text evidence="3">The sequence shown here is derived from an EMBL/GenBank/DDBJ whole genome shotgun (WGS) entry which is preliminary data.</text>
</comment>
<dbReference type="EMBL" id="QFQZ01000006">
    <property type="protein sequence ID" value="PZR36545.1"/>
    <property type="molecule type" value="Genomic_DNA"/>
</dbReference>
<evidence type="ECO:0000313" key="4">
    <source>
        <dbReference type="Proteomes" id="UP000249393"/>
    </source>
</evidence>
<feature type="transmembrane region" description="Helical" evidence="1">
    <location>
        <begin position="54"/>
        <end position="77"/>
    </location>
</feature>
<sequence>MLRRLYDWVMGMAASRHAPISLFAVSFAESSFFPIPPDVMLAPMCLAKPEKAWRYALICTIASVLGGVLGYAIGYFLQDFGLWMMAATGHAGGLEQFQCWYGKYGVWVILAKGLTPIPYKLVTIASGLAAFSFPIFIAASAATRGARFFLVAFIIKKFGPTLLPVVERRLALFAGILIALIVIGLTASHFIGGGGHGGACVA</sequence>
<proteinExistence type="predicted"/>
<evidence type="ECO:0000256" key="1">
    <source>
        <dbReference type="SAM" id="Phobius"/>
    </source>
</evidence>
<reference evidence="3 4" key="1">
    <citation type="submission" date="2017-08" db="EMBL/GenBank/DDBJ databases">
        <title>Infants hospitalized years apart are colonized by the same room-sourced microbial strains.</title>
        <authorList>
            <person name="Brooks B."/>
            <person name="Olm M.R."/>
            <person name="Firek B.A."/>
            <person name="Baker R."/>
            <person name="Thomas B.C."/>
            <person name="Morowitz M.J."/>
            <person name="Banfield J.F."/>
        </authorList>
    </citation>
    <scope>NUCLEOTIDE SEQUENCE [LARGE SCALE GENOMIC DNA]</scope>
    <source>
        <strain evidence="3">S2_003_000_R2_4</strain>
    </source>
</reference>
<dbReference type="InterPro" id="IPR051311">
    <property type="entry name" value="DedA_domain"/>
</dbReference>
<dbReference type="PANTHER" id="PTHR42709">
    <property type="entry name" value="ALKALINE PHOSPHATASE LIKE PROTEIN"/>
    <property type="match status" value="1"/>
</dbReference>
<feature type="transmembrane region" description="Helical" evidence="1">
    <location>
        <begin position="121"/>
        <end position="139"/>
    </location>
</feature>
<dbReference type="RefSeq" id="WP_304274157.1">
    <property type="nucleotide sequence ID" value="NZ_QFQZ01000006.1"/>
</dbReference>
<dbReference type="GO" id="GO:0005886">
    <property type="term" value="C:plasma membrane"/>
    <property type="evidence" value="ECO:0007669"/>
    <property type="project" value="TreeGrafter"/>
</dbReference>
<protein>
    <submittedName>
        <fullName evidence="3">Cytochrome B</fullName>
    </submittedName>
</protein>
<keyword evidence="1" id="KW-1133">Transmembrane helix</keyword>
<dbReference type="AlphaFoldDB" id="A0A2W5VME9"/>
<dbReference type="PANTHER" id="PTHR42709:SF11">
    <property type="entry name" value="DEDA FAMILY PROTEIN"/>
    <property type="match status" value="1"/>
</dbReference>
<keyword evidence="1" id="KW-0472">Membrane</keyword>
<gene>
    <name evidence="3" type="ORF">DI526_03670</name>
</gene>
<keyword evidence="1" id="KW-0812">Transmembrane</keyword>
<dbReference type="Proteomes" id="UP000249393">
    <property type="component" value="Unassembled WGS sequence"/>
</dbReference>
<organism evidence="3 4">
    <name type="scientific">Caulobacter segnis</name>
    <dbReference type="NCBI Taxonomy" id="88688"/>
    <lineage>
        <taxon>Bacteria</taxon>
        <taxon>Pseudomonadati</taxon>
        <taxon>Pseudomonadota</taxon>
        <taxon>Alphaproteobacteria</taxon>
        <taxon>Caulobacterales</taxon>
        <taxon>Caulobacteraceae</taxon>
        <taxon>Caulobacter</taxon>
    </lineage>
</organism>